<dbReference type="Proteomes" id="UP000245431">
    <property type="component" value="Chromosome PVE_r2"/>
</dbReference>
<dbReference type="AlphaFoldDB" id="A0A1D3K829"/>
<evidence type="ECO:0000313" key="2">
    <source>
        <dbReference type="Proteomes" id="UP000245431"/>
    </source>
</evidence>
<proteinExistence type="predicted"/>
<accession>A0A1D3K829</accession>
<gene>
    <name evidence="1" type="ORF">PVE_R2G0433</name>
</gene>
<name>A0A1D3K829_PSEVE</name>
<evidence type="ECO:0000313" key="1">
    <source>
        <dbReference type="EMBL" id="SBW84460.1"/>
    </source>
</evidence>
<sequence length="104" mass="11714">MAGYGVTKLDLEYWFETTALRDRIWVQCSDASTVGRFSERGIDLHNTITEQLAGSPECRLCTHGATSVDDWALFREKVHEWWGLDIPADAISPEYLKAEPSPAL</sequence>
<reference evidence="2" key="1">
    <citation type="submission" date="2016-07" db="EMBL/GenBank/DDBJ databases">
        <authorList>
            <person name="Florea S."/>
            <person name="Webb J.S."/>
            <person name="Jaromczyk J."/>
            <person name="Schardl C.L."/>
        </authorList>
    </citation>
    <scope>NUCLEOTIDE SEQUENCE [LARGE SCALE GENOMIC DNA]</scope>
    <source>
        <strain evidence="2">1YdBTEX2</strain>
    </source>
</reference>
<organism evidence="1 2">
    <name type="scientific">Pseudomonas veronii 1YdBTEX2</name>
    <dbReference type="NCBI Taxonomy" id="1295141"/>
    <lineage>
        <taxon>Bacteria</taxon>
        <taxon>Pseudomonadati</taxon>
        <taxon>Pseudomonadota</taxon>
        <taxon>Gammaproteobacteria</taxon>
        <taxon>Pseudomonadales</taxon>
        <taxon>Pseudomonadaceae</taxon>
        <taxon>Pseudomonas</taxon>
    </lineage>
</organism>
<dbReference type="EMBL" id="LT599584">
    <property type="protein sequence ID" value="SBW84460.1"/>
    <property type="molecule type" value="Genomic_DNA"/>
</dbReference>
<protein>
    <submittedName>
        <fullName evidence="1">Uncharacterized protein</fullName>
    </submittedName>
</protein>